<dbReference type="GO" id="GO:0019634">
    <property type="term" value="P:organic phosphonate metabolic process"/>
    <property type="evidence" value="ECO:0007669"/>
    <property type="project" value="InterPro"/>
</dbReference>
<dbReference type="AlphaFoldDB" id="A0A233RAH2"/>
<dbReference type="OrthoDB" id="530475at2"/>
<organism evidence="1 2">
    <name type="scientific">Oceanimonas doudoroffii</name>
    <dbReference type="NCBI Taxonomy" id="84158"/>
    <lineage>
        <taxon>Bacteria</taxon>
        <taxon>Pseudomonadati</taxon>
        <taxon>Pseudomonadota</taxon>
        <taxon>Gammaproteobacteria</taxon>
        <taxon>Aeromonadales</taxon>
        <taxon>Aeromonadaceae</taxon>
        <taxon>Oceanimonas</taxon>
    </lineage>
</organism>
<sequence>MNTSQRKQWMSVLARASWPELEARWQALGLKVDYQPIRAPEVGLAQVRARMGGTGRAFNLGDTTVTRAVIELAGGGLGYSYVRGRSKAHAELAAVIDGLMQTGEMNERLNRELIAPLAALKAEQEALRRRQVAASKVDFFTMVRGDD</sequence>
<evidence type="ECO:0000313" key="1">
    <source>
        <dbReference type="EMBL" id="OXY80386.1"/>
    </source>
</evidence>
<name>A0A233RAH2_9GAMM</name>
<dbReference type="EMBL" id="NBIM01000012">
    <property type="protein sequence ID" value="OXY80386.1"/>
    <property type="molecule type" value="Genomic_DNA"/>
</dbReference>
<dbReference type="InterPro" id="IPR009609">
    <property type="entry name" value="Phosphonate_metab_PhnG"/>
</dbReference>
<comment type="caution">
    <text evidence="1">The sequence shown here is derived from an EMBL/GenBank/DDBJ whole genome shotgun (WGS) entry which is preliminary data.</text>
</comment>
<dbReference type="RefSeq" id="WP_094202149.1">
    <property type="nucleotide sequence ID" value="NZ_NBIM01000012.1"/>
</dbReference>
<protein>
    <submittedName>
        <fullName evidence="1">Phosphonate C-P lyase system protein PhnG</fullName>
    </submittedName>
</protein>
<proteinExistence type="predicted"/>
<dbReference type="Pfam" id="PF06754">
    <property type="entry name" value="PhnG"/>
    <property type="match status" value="1"/>
</dbReference>
<gene>
    <name evidence="1" type="primary">phnG</name>
    <name evidence="1" type="ORF">B6S08_17775</name>
</gene>
<reference evidence="1 2" key="1">
    <citation type="submission" date="2017-08" db="EMBL/GenBank/DDBJ databases">
        <title>A Genome Sequence of Oceanimonas doudoroffii ATCC 27123T.</title>
        <authorList>
            <person name="Brennan M.A."/>
            <person name="Maclea K.S."/>
            <person name="Mcclelland W.D."/>
            <person name="Trachtenberg A.M."/>
        </authorList>
    </citation>
    <scope>NUCLEOTIDE SEQUENCE [LARGE SCALE GENOMIC DNA]</scope>
    <source>
        <strain evidence="1 2">ATCC 27123</strain>
    </source>
</reference>
<accession>A0A233RAH2</accession>
<dbReference type="Proteomes" id="UP000242757">
    <property type="component" value="Unassembled WGS sequence"/>
</dbReference>
<dbReference type="GO" id="GO:0015716">
    <property type="term" value="P:organic phosphonate transport"/>
    <property type="evidence" value="ECO:0007669"/>
    <property type="project" value="InterPro"/>
</dbReference>
<evidence type="ECO:0000313" key="2">
    <source>
        <dbReference type="Proteomes" id="UP000242757"/>
    </source>
</evidence>
<dbReference type="GO" id="GO:0016829">
    <property type="term" value="F:lyase activity"/>
    <property type="evidence" value="ECO:0007669"/>
    <property type="project" value="UniProtKB-KW"/>
</dbReference>
<dbReference type="NCBIfam" id="TIGR03293">
    <property type="entry name" value="PhnG_redo"/>
    <property type="match status" value="1"/>
</dbReference>
<keyword evidence="1" id="KW-0456">Lyase</keyword>
<keyword evidence="2" id="KW-1185">Reference proteome</keyword>